<organism evidence="1 2">
    <name type="scientific">Lactiplantibacillus daowaiensis</name>
    <dbReference type="NCBI Taxonomy" id="2559918"/>
    <lineage>
        <taxon>Bacteria</taxon>
        <taxon>Bacillati</taxon>
        <taxon>Bacillota</taxon>
        <taxon>Bacilli</taxon>
        <taxon>Lactobacillales</taxon>
        <taxon>Lactobacillaceae</taxon>
        <taxon>Lactiplantibacillus</taxon>
    </lineage>
</organism>
<dbReference type="Proteomes" id="UP001596282">
    <property type="component" value="Unassembled WGS sequence"/>
</dbReference>
<reference evidence="2" key="1">
    <citation type="journal article" date="2019" name="Int. J. Syst. Evol. Microbiol.">
        <title>The Global Catalogue of Microorganisms (GCM) 10K type strain sequencing project: providing services to taxonomists for standard genome sequencing and annotation.</title>
        <authorList>
            <consortium name="The Broad Institute Genomics Platform"/>
            <consortium name="The Broad Institute Genome Sequencing Center for Infectious Disease"/>
            <person name="Wu L."/>
            <person name="Ma J."/>
        </authorList>
    </citation>
    <scope>NUCLEOTIDE SEQUENCE [LARGE SCALE GENOMIC DNA]</scope>
    <source>
        <strain evidence="2">CCM 8933</strain>
    </source>
</reference>
<comment type="caution">
    <text evidence="1">The sequence shown here is derived from an EMBL/GenBank/DDBJ whole genome shotgun (WGS) entry which is preliminary data.</text>
</comment>
<evidence type="ECO:0000313" key="2">
    <source>
        <dbReference type="Proteomes" id="UP001596282"/>
    </source>
</evidence>
<proteinExistence type="predicted"/>
<accession>A0ABW1RZ17</accession>
<dbReference type="EMBL" id="JBHSSC010000016">
    <property type="protein sequence ID" value="MFC6180748.1"/>
    <property type="molecule type" value="Genomic_DNA"/>
</dbReference>
<keyword evidence="2" id="KW-1185">Reference proteome</keyword>
<sequence length="479" mass="53568">MAGITQQPISKWTRASMLQGLTEITDTAESDPDNDASDILILTFDVVSAYLRCLVDNQIIKVNFDDLETDLINFEIRYDLQGPVLAPDLILKPQATQATADDLPQWRDYVARDIKVYTNDWLQAYFESVAWQHKTTPISSDLLTFMVTTLTDKAYDNYRKTPKSWTKKAITGVLTGFFVSNADLTEAELQQVAPALTGFLEFVAEQGWLNAKRASDYQRFINAAALEMLTRAQDPQSAGPGKLIGAEMQKQGIDISDRDAVAKFIDQVNANGGIDSLYEDNQVFADDDDEAPDDLTTLLNHPDQLASVAKLYDPDINQQYLKDAHHPVSAGWRQAKAIETHTLAVETGLRLWIQRKAYAISIAWEAADLLAAVADFMDVLYAQNLVTPEQWSVSAFKEIGQWFRETQSDIDYRDMQPVVAGISDILHQTGVLTKKQAGQLPAAFNGDEIPVIDKPKKVTGKVMSMKQARKLLKNKKRRC</sequence>
<gene>
    <name evidence="1" type="ORF">ACFP5Y_05915</name>
</gene>
<name>A0ABW1RZ17_9LACO</name>
<dbReference type="RefSeq" id="WP_137628361.1">
    <property type="nucleotide sequence ID" value="NZ_BJDJ01000008.1"/>
</dbReference>
<protein>
    <submittedName>
        <fullName evidence="1">Uncharacterized protein</fullName>
    </submittedName>
</protein>
<evidence type="ECO:0000313" key="1">
    <source>
        <dbReference type="EMBL" id="MFC6180748.1"/>
    </source>
</evidence>